<dbReference type="Proteomes" id="UP000244056">
    <property type="component" value="Chromosome"/>
</dbReference>
<protein>
    <recommendedName>
        <fullName evidence="5">Peptidase A2 domain-containing protein</fullName>
    </recommendedName>
</protein>
<dbReference type="EMBL" id="CP020114">
    <property type="protein sequence ID" value="AVZ31326.1"/>
    <property type="molecule type" value="Genomic_DNA"/>
</dbReference>
<evidence type="ECO:0000256" key="2">
    <source>
        <dbReference type="SAM" id="SignalP"/>
    </source>
</evidence>
<evidence type="ECO:0000313" key="4">
    <source>
        <dbReference type="Proteomes" id="UP000244056"/>
    </source>
</evidence>
<keyword evidence="2" id="KW-0732">Signal</keyword>
<reference evidence="3 4" key="1">
    <citation type="submission" date="2017-03" db="EMBL/GenBank/DDBJ databases">
        <title>Comparative genomics of the toxic Baltic Sea cyanobacteria Nodularia spumigena UHCC 0039 and its response on varying salinity.</title>
        <authorList>
            <person name="Teikari J.E."/>
        </authorList>
    </citation>
    <scope>NUCLEOTIDE SEQUENCE [LARGE SCALE GENOMIC DNA]</scope>
    <source>
        <strain evidence="3 4">UHCC 0039</strain>
    </source>
</reference>
<dbReference type="CDD" id="cd05483">
    <property type="entry name" value="retropepsin_like_bacteria"/>
    <property type="match status" value="1"/>
</dbReference>
<dbReference type="GeneID" id="78019186"/>
<dbReference type="Pfam" id="PF13975">
    <property type="entry name" value="gag-asp_proteas"/>
    <property type="match status" value="1"/>
</dbReference>
<evidence type="ECO:0000313" key="3">
    <source>
        <dbReference type="EMBL" id="AVZ31326.1"/>
    </source>
</evidence>
<dbReference type="RefSeq" id="WP_107806797.1">
    <property type="nucleotide sequence ID" value="NZ_CAWNZE010000001.1"/>
</dbReference>
<evidence type="ECO:0000256" key="1">
    <source>
        <dbReference type="SAM" id="MobiDB-lite"/>
    </source>
</evidence>
<feature type="signal peptide" evidence="2">
    <location>
        <begin position="1"/>
        <end position="21"/>
    </location>
</feature>
<organism evidence="3 4">
    <name type="scientific">Nodularia spumigena UHCC 0039</name>
    <dbReference type="NCBI Taxonomy" id="1914872"/>
    <lineage>
        <taxon>Bacteria</taxon>
        <taxon>Bacillati</taxon>
        <taxon>Cyanobacteriota</taxon>
        <taxon>Cyanophyceae</taxon>
        <taxon>Nostocales</taxon>
        <taxon>Nodulariaceae</taxon>
        <taxon>Nodularia</taxon>
    </lineage>
</organism>
<proteinExistence type="predicted"/>
<gene>
    <name evidence="3" type="ORF">BMF81_03955</name>
</gene>
<feature type="chain" id="PRO_5015645196" description="Peptidase A2 domain-containing protein" evidence="2">
    <location>
        <begin position="22"/>
        <end position="364"/>
    </location>
</feature>
<name>A0A2S0Q4L8_NODSP</name>
<dbReference type="InterPro" id="IPR034122">
    <property type="entry name" value="Retropepsin-like_bacterial"/>
</dbReference>
<feature type="region of interest" description="Disordered" evidence="1">
    <location>
        <begin position="29"/>
        <end position="60"/>
    </location>
</feature>
<sequence>MLQSFLSRATLIFLSSTLALLGVACEQKTGSEGSRSRSVPETSQHTSGTISNQNAGENDNLAASSPVKAIAPQTLPASPTPPSEPAINYFELGLDKAMGAWSISQSAQSPDDWQLVVSQYRDAIDLMEKVPRHSPEFTIAQAKINEYRSHVKIARERDIPRPVQSANTGNQRIIVAVPQPPNLGSNYTLTPPASTQQPPVKPISPRSAFLTPEKQVFIAPIKRRMGGTPIVEVTFNNQQKFEMIVDTGASGTVITQEMANALAVVQVGTVKANTASARTVDFPIGYVDSMAVAGVKVNRVAVAIAGPELETGLLGHDFFGNYDVTIRRDVVEFSPHQSRLQVNPVETGLAVTIFPKQNHSEEFP</sequence>
<dbReference type="AlphaFoldDB" id="A0A2S0Q4L8"/>
<evidence type="ECO:0008006" key="5">
    <source>
        <dbReference type="Google" id="ProtNLM"/>
    </source>
</evidence>
<dbReference type="KEGG" id="nsp:BMF81_03955"/>
<dbReference type="SUPFAM" id="SSF50630">
    <property type="entry name" value="Acid proteases"/>
    <property type="match status" value="1"/>
</dbReference>
<accession>A0A2S0Q4L8</accession>
<dbReference type="Gene3D" id="2.40.70.10">
    <property type="entry name" value="Acid Proteases"/>
    <property type="match status" value="1"/>
</dbReference>
<dbReference type="InterPro" id="IPR021109">
    <property type="entry name" value="Peptidase_aspartic_dom_sf"/>
</dbReference>